<protein>
    <submittedName>
        <fullName evidence="1">Uncharacterized protein</fullName>
    </submittedName>
</protein>
<dbReference type="Proteomes" id="UP000075787">
    <property type="component" value="Unassembled WGS sequence"/>
</dbReference>
<sequence length="215" mass="23409">MLDPMKVPQGGYNQEYRQHPKFPGGYIYSHAGGDYDAWMNAVYPLLPDRVAFGDPDAPAALVKDEPGTNGVPQTAVLYPYPGTPSAGTPWAFTLMAGRAAIDFLLIARILFVQPVLNPDGTASAWSSGLIERHTETTLLAGNPLTELVGEQGDRYALVASFPGADSSNPPPPPPGYVYETRPLDQDFTLVCRRFAHILITDGYNFQRWDQGNAPD</sequence>
<evidence type="ECO:0000313" key="2">
    <source>
        <dbReference type="Proteomes" id="UP000075787"/>
    </source>
</evidence>
<dbReference type="RefSeq" id="WP_062761236.1">
    <property type="nucleotide sequence ID" value="NZ_CP121045.1"/>
</dbReference>
<gene>
    <name evidence="1" type="ORF">AUP44_18940</name>
</gene>
<comment type="caution">
    <text evidence="1">The sequence shown here is derived from an EMBL/GenBank/DDBJ whole genome shotgun (WGS) entry which is preliminary data.</text>
</comment>
<proteinExistence type="predicted"/>
<dbReference type="AlphaFoldDB" id="A0A162M0K6"/>
<name>A0A162M0K6_9PROT</name>
<dbReference type="GeneID" id="97243172"/>
<evidence type="ECO:0000313" key="1">
    <source>
        <dbReference type="EMBL" id="KYO57730.1"/>
    </source>
</evidence>
<dbReference type="OrthoDB" id="8478360at2"/>
<dbReference type="EMBL" id="LPZR01000005">
    <property type="protein sequence ID" value="KYO57730.1"/>
    <property type="molecule type" value="Genomic_DNA"/>
</dbReference>
<accession>A0A162M0K6</accession>
<reference evidence="1 2" key="1">
    <citation type="submission" date="2015-12" db="EMBL/GenBank/DDBJ databases">
        <title>Genome sequence of Tistrella mobilis MCCC 1A02139.</title>
        <authorList>
            <person name="Lu L."/>
            <person name="Lai Q."/>
            <person name="Shao Z."/>
            <person name="Qian P."/>
        </authorList>
    </citation>
    <scope>NUCLEOTIDE SEQUENCE [LARGE SCALE GENOMIC DNA]</scope>
    <source>
        <strain evidence="1 2">MCCC 1A02139</strain>
    </source>
</reference>
<organism evidence="1 2">
    <name type="scientific">Tistrella mobilis</name>
    <dbReference type="NCBI Taxonomy" id="171437"/>
    <lineage>
        <taxon>Bacteria</taxon>
        <taxon>Pseudomonadati</taxon>
        <taxon>Pseudomonadota</taxon>
        <taxon>Alphaproteobacteria</taxon>
        <taxon>Geminicoccales</taxon>
        <taxon>Geminicoccaceae</taxon>
        <taxon>Tistrella</taxon>
    </lineage>
</organism>